<keyword evidence="3 5" id="KW-0378">Hydrolase</keyword>
<dbReference type="PRINTS" id="PR00412">
    <property type="entry name" value="EPOXHYDRLASE"/>
</dbReference>
<dbReference type="GO" id="GO:0016787">
    <property type="term" value="F:hydrolase activity"/>
    <property type="evidence" value="ECO:0007669"/>
    <property type="project" value="UniProtKB-KW"/>
</dbReference>
<dbReference type="SUPFAM" id="SSF53474">
    <property type="entry name" value="alpha/beta-Hydrolases"/>
    <property type="match status" value="1"/>
</dbReference>
<sequence>MSNDIHPFHIDIPQEQLNDLRSRLDAARWPAPLPGDGWDTGTPTAWLRALVDYWRAEYDWRAAEQQLNAYPQYTTEIDGQTIHFLHVRSPEADALPLLMTHGWPGSVVEFLDVIGPLTDPRAHGGNRADAFHLVIPSLPGFGFSGPVAEAGWTIDRIAAAWDELMRRLGYARYGVQGGDIGAAVSPQVGRTAPSRVVGVHVNGGPGPFPPLPLAEEELASLTDLERDRIRRIEAFMQEEFGYIAIQSTRPQTLAYGLVDSPVGQLAWIMDKFREWTHPRGVDPDKIIDRDRLLTNVMFYWLTGTAGSAAYVGYAQDAPWGEPKPNSGVPTAALVFAHDIGIRRYAETENTVTRWNDVDRGGHFAAMEEPVLLTADIREFFRDLR</sequence>
<comment type="similarity">
    <text evidence="1">Belongs to the peptidase S33 family.</text>
</comment>
<reference evidence="5 6" key="1">
    <citation type="submission" date="2020-10" db="EMBL/GenBank/DDBJ databases">
        <title>Identification of Nocardia species via Next-generation sequencing and recognition of intraspecies genetic diversity.</title>
        <authorList>
            <person name="Li P."/>
            <person name="Li P."/>
            <person name="Lu B."/>
        </authorList>
    </citation>
    <scope>NUCLEOTIDE SEQUENCE [LARGE SCALE GENOMIC DNA]</scope>
    <source>
        <strain evidence="5 6">BJ06-0157</strain>
    </source>
</reference>
<keyword evidence="6" id="KW-1185">Reference proteome</keyword>
<name>A0ABS0CZ31_9NOCA</name>
<evidence type="ECO:0000313" key="5">
    <source>
        <dbReference type="EMBL" id="MBF6301868.1"/>
    </source>
</evidence>
<evidence type="ECO:0000256" key="1">
    <source>
        <dbReference type="ARBA" id="ARBA00010088"/>
    </source>
</evidence>
<dbReference type="InterPro" id="IPR000639">
    <property type="entry name" value="Epox_hydrolase-like"/>
</dbReference>
<feature type="domain" description="Epoxide hydrolase N-terminal" evidence="4">
    <location>
        <begin position="5"/>
        <end position="110"/>
    </location>
</feature>
<protein>
    <submittedName>
        <fullName evidence="5">Epoxide hydrolase</fullName>
    </submittedName>
</protein>
<proteinExistence type="inferred from homology"/>
<dbReference type="InterPro" id="IPR010497">
    <property type="entry name" value="Epoxide_hydro_N"/>
</dbReference>
<organism evidence="5 6">
    <name type="scientific">Nocardia amamiensis</name>
    <dbReference type="NCBI Taxonomy" id="404578"/>
    <lineage>
        <taxon>Bacteria</taxon>
        <taxon>Bacillati</taxon>
        <taxon>Actinomycetota</taxon>
        <taxon>Actinomycetes</taxon>
        <taxon>Mycobacteriales</taxon>
        <taxon>Nocardiaceae</taxon>
        <taxon>Nocardia</taxon>
    </lineage>
</organism>
<dbReference type="InterPro" id="IPR029058">
    <property type="entry name" value="AB_hydrolase_fold"/>
</dbReference>
<evidence type="ECO:0000313" key="6">
    <source>
        <dbReference type="Proteomes" id="UP000702209"/>
    </source>
</evidence>
<gene>
    <name evidence="5" type="ORF">IU459_30625</name>
</gene>
<dbReference type="Proteomes" id="UP000702209">
    <property type="component" value="Unassembled WGS sequence"/>
</dbReference>
<dbReference type="PIRSF" id="PIRSF001112">
    <property type="entry name" value="Epoxide_hydrolase"/>
    <property type="match status" value="1"/>
</dbReference>
<dbReference type="RefSeq" id="WP_195133080.1">
    <property type="nucleotide sequence ID" value="NZ_JADLQX010000033.1"/>
</dbReference>
<comment type="caution">
    <text evidence="5">The sequence shown here is derived from an EMBL/GenBank/DDBJ whole genome shotgun (WGS) entry which is preliminary data.</text>
</comment>
<accession>A0ABS0CZ31</accession>
<keyword evidence="2" id="KW-0058">Aromatic hydrocarbons catabolism</keyword>
<evidence type="ECO:0000256" key="2">
    <source>
        <dbReference type="ARBA" id="ARBA00022797"/>
    </source>
</evidence>
<dbReference type="InterPro" id="IPR016292">
    <property type="entry name" value="Epoxide_hydrolase"/>
</dbReference>
<dbReference type="EMBL" id="JADLQX010000033">
    <property type="protein sequence ID" value="MBF6301868.1"/>
    <property type="molecule type" value="Genomic_DNA"/>
</dbReference>
<dbReference type="PANTHER" id="PTHR21661:SF35">
    <property type="entry name" value="EPOXIDE HYDROLASE"/>
    <property type="match status" value="1"/>
</dbReference>
<dbReference type="Pfam" id="PF06441">
    <property type="entry name" value="EHN"/>
    <property type="match status" value="1"/>
</dbReference>
<evidence type="ECO:0000259" key="4">
    <source>
        <dbReference type="Pfam" id="PF06441"/>
    </source>
</evidence>
<dbReference type="Gene3D" id="3.40.50.1820">
    <property type="entry name" value="alpha/beta hydrolase"/>
    <property type="match status" value="1"/>
</dbReference>
<dbReference type="PANTHER" id="PTHR21661">
    <property type="entry name" value="EPOXIDE HYDROLASE 1-RELATED"/>
    <property type="match status" value="1"/>
</dbReference>
<evidence type="ECO:0000256" key="3">
    <source>
        <dbReference type="ARBA" id="ARBA00022801"/>
    </source>
</evidence>